<feature type="compositionally biased region" description="Pro residues" evidence="7">
    <location>
        <begin position="23"/>
        <end position="33"/>
    </location>
</feature>
<dbReference type="GO" id="GO:0030435">
    <property type="term" value="P:sporulation resulting in formation of a cellular spore"/>
    <property type="evidence" value="ECO:0007669"/>
    <property type="project" value="UniProtKB-KW"/>
</dbReference>
<gene>
    <name evidence="9" type="ORF">jhhlp_002300</name>
</gene>
<dbReference type="InterPro" id="IPR037525">
    <property type="entry name" value="Velvet_dom"/>
</dbReference>
<feature type="compositionally biased region" description="Pro residues" evidence="7">
    <location>
        <begin position="258"/>
        <end position="267"/>
    </location>
</feature>
<dbReference type="GO" id="GO:0005634">
    <property type="term" value="C:nucleus"/>
    <property type="evidence" value="ECO:0007669"/>
    <property type="project" value="UniProtKB-SubCell"/>
</dbReference>
<evidence type="ECO:0000256" key="5">
    <source>
        <dbReference type="ARBA" id="ARBA00023242"/>
    </source>
</evidence>
<feature type="region of interest" description="Disordered" evidence="7">
    <location>
        <begin position="211"/>
        <end position="276"/>
    </location>
</feature>
<name>A0A2N3NDK2_9PEZI</name>
<accession>A0A2N3NDK2</accession>
<dbReference type="VEuPathDB" id="FungiDB:jhhlp_002300"/>
<evidence type="ECO:0000256" key="7">
    <source>
        <dbReference type="SAM" id="MobiDB-lite"/>
    </source>
</evidence>
<dbReference type="STRING" id="41688.A0A2N3NDK2"/>
<feature type="region of interest" description="Disordered" evidence="7">
    <location>
        <begin position="17"/>
        <end position="94"/>
    </location>
</feature>
<evidence type="ECO:0000313" key="10">
    <source>
        <dbReference type="Proteomes" id="UP000233524"/>
    </source>
</evidence>
<keyword evidence="4" id="KW-0804">Transcription</keyword>
<dbReference type="AlphaFoldDB" id="A0A2N3NDK2"/>
<dbReference type="OrthoDB" id="1746739at2759"/>
<evidence type="ECO:0000259" key="8">
    <source>
        <dbReference type="PROSITE" id="PS51821"/>
    </source>
</evidence>
<dbReference type="InParanoid" id="A0A2N3NDK2"/>
<dbReference type="Gene3D" id="2.60.40.3960">
    <property type="entry name" value="Velvet domain"/>
    <property type="match status" value="2"/>
</dbReference>
<dbReference type="Proteomes" id="UP000233524">
    <property type="component" value="Unassembled WGS sequence"/>
</dbReference>
<dbReference type="Pfam" id="PF11754">
    <property type="entry name" value="Velvet"/>
    <property type="match status" value="2"/>
</dbReference>
<keyword evidence="5" id="KW-0539">Nucleus</keyword>
<reference evidence="9 10" key="1">
    <citation type="journal article" date="2017" name="G3 (Bethesda)">
        <title>First Draft Genome Sequence of the Pathogenic Fungus Lomentospora prolificans (Formerly Scedosporium prolificans).</title>
        <authorList>
            <person name="Luo R."/>
            <person name="Zimin A."/>
            <person name="Workman R."/>
            <person name="Fan Y."/>
            <person name="Pertea G."/>
            <person name="Grossman N."/>
            <person name="Wear M.P."/>
            <person name="Jia B."/>
            <person name="Miller H."/>
            <person name="Casadevall A."/>
            <person name="Timp W."/>
            <person name="Zhang S.X."/>
            <person name="Salzberg S.L."/>
        </authorList>
    </citation>
    <scope>NUCLEOTIDE SEQUENCE [LARGE SCALE GENOMIC DNA]</scope>
    <source>
        <strain evidence="9 10">JHH-5317</strain>
    </source>
</reference>
<protein>
    <recommendedName>
        <fullName evidence="8">Velvet domain-containing protein</fullName>
    </recommendedName>
</protein>
<comment type="subcellular location">
    <subcellularLocation>
        <location evidence="1">Nucleus</location>
    </subcellularLocation>
</comment>
<feature type="domain" description="Velvet" evidence="8">
    <location>
        <begin position="108"/>
        <end position="459"/>
    </location>
</feature>
<evidence type="ECO:0000256" key="6">
    <source>
        <dbReference type="ARBA" id="ARBA00038045"/>
    </source>
</evidence>
<dbReference type="InterPro" id="IPR038491">
    <property type="entry name" value="Velvet_dom_sf"/>
</dbReference>
<evidence type="ECO:0000256" key="3">
    <source>
        <dbReference type="ARBA" id="ARBA00023015"/>
    </source>
</evidence>
<feature type="compositionally biased region" description="Low complexity" evidence="7">
    <location>
        <begin position="34"/>
        <end position="49"/>
    </location>
</feature>
<feature type="compositionally biased region" description="Low complexity" evidence="7">
    <location>
        <begin position="81"/>
        <end position="94"/>
    </location>
</feature>
<proteinExistence type="inferred from homology"/>
<evidence type="ECO:0000313" key="9">
    <source>
        <dbReference type="EMBL" id="PKS10546.1"/>
    </source>
</evidence>
<sequence length="473" mass="51448">MHPQMGDTNAAYMQHPQMSQQPPHMPMQMPPAPQQVSQQQLPPQLPHQVNHGHAAQQQYPTPISQYPSSENIQSNGSQVAPTPSTSIIPSPRLPPSQSLLQSISKVDEATGRKYTLVVEQQPKRARMCGFGDKDRRPITPPPCVRLIVTDVSGKEVDVNSIDHGMFVLNVDLWNEDGSREVNLVRHSSGTPSISSTTPASYGSLTSSTPAFANILPSHRDSPYPPSDMGGYGQPVMSQYGMPPGYGQAPSPYGQGPQPGYPQSPYMPPNAYSPANQYYPPQGDFRPNMGAVPQLPSNSAMSHYGATSPGYGDLSRMGHNQPQGMFTRNLIGSLAASAFRLIDSNDKIGIWFVLQDLSVRTEGHFRFVSLLLTKTPKFHAVQRTNFVHLRLRFSFVNVGPPPNANGNGDAPVVNTGKSPVLASCFSDVFTVFSAKKFPGVCESTPLSKCFAHQGIKIPIRKEANSRGGDDDDDY</sequence>
<evidence type="ECO:0000256" key="1">
    <source>
        <dbReference type="ARBA" id="ARBA00004123"/>
    </source>
</evidence>
<keyword evidence="10" id="KW-1185">Reference proteome</keyword>
<feature type="compositionally biased region" description="Low complexity" evidence="7">
    <location>
        <begin position="187"/>
        <end position="200"/>
    </location>
</feature>
<comment type="similarity">
    <text evidence="6">Belongs to the velvet family. VelB subfamily.</text>
</comment>
<feature type="compositionally biased region" description="Low complexity" evidence="7">
    <location>
        <begin position="242"/>
        <end position="257"/>
    </location>
</feature>
<comment type="caution">
    <text evidence="9">The sequence shown here is derived from an EMBL/GenBank/DDBJ whole genome shotgun (WGS) entry which is preliminary data.</text>
</comment>
<organism evidence="9 10">
    <name type="scientific">Lomentospora prolificans</name>
    <dbReference type="NCBI Taxonomy" id="41688"/>
    <lineage>
        <taxon>Eukaryota</taxon>
        <taxon>Fungi</taxon>
        <taxon>Dikarya</taxon>
        <taxon>Ascomycota</taxon>
        <taxon>Pezizomycotina</taxon>
        <taxon>Sordariomycetes</taxon>
        <taxon>Hypocreomycetidae</taxon>
        <taxon>Microascales</taxon>
        <taxon>Microascaceae</taxon>
        <taxon>Lomentospora</taxon>
    </lineage>
</organism>
<evidence type="ECO:0000256" key="2">
    <source>
        <dbReference type="ARBA" id="ARBA00022969"/>
    </source>
</evidence>
<dbReference type="PROSITE" id="PS51821">
    <property type="entry name" value="VELVET"/>
    <property type="match status" value="1"/>
</dbReference>
<keyword evidence="3" id="KW-0805">Transcription regulation</keyword>
<feature type="compositionally biased region" description="Polar residues" evidence="7">
    <location>
        <begin position="55"/>
        <end position="80"/>
    </location>
</feature>
<dbReference type="PANTHER" id="PTHR33572:SF3">
    <property type="entry name" value="VELVET COMPLEX SUBUNIT B"/>
    <property type="match status" value="1"/>
</dbReference>
<dbReference type="EMBL" id="NLAX01000008">
    <property type="protein sequence ID" value="PKS10546.1"/>
    <property type="molecule type" value="Genomic_DNA"/>
</dbReference>
<dbReference type="PANTHER" id="PTHR33572">
    <property type="entry name" value="SPORE DEVELOPMENT REGULATOR VOSA"/>
    <property type="match status" value="1"/>
</dbReference>
<feature type="region of interest" description="Disordered" evidence="7">
    <location>
        <begin position="185"/>
        <end position="204"/>
    </location>
</feature>
<keyword evidence="2" id="KW-0749">Sporulation</keyword>
<dbReference type="InterPro" id="IPR021740">
    <property type="entry name" value="Velvet"/>
</dbReference>
<evidence type="ECO:0000256" key="4">
    <source>
        <dbReference type="ARBA" id="ARBA00023163"/>
    </source>
</evidence>